<gene>
    <name evidence="4" type="ORF">MNODULE_17795</name>
</gene>
<dbReference type="PANTHER" id="PTHR43384">
    <property type="entry name" value="SEPTUM SITE-DETERMINING PROTEIN MIND HOMOLOG, CHLOROPLASTIC-RELATED"/>
    <property type="match status" value="1"/>
</dbReference>
<dbReference type="InterPro" id="IPR002586">
    <property type="entry name" value="CobQ/CobB/MinD/ParA_Nub-bd_dom"/>
</dbReference>
<dbReference type="SUPFAM" id="SSF52540">
    <property type="entry name" value="P-loop containing nucleoside triphosphate hydrolases"/>
    <property type="match status" value="1"/>
</dbReference>
<organism evidence="4 5">
    <name type="scientific">Candidatus Manganitrophus noduliformans</name>
    <dbReference type="NCBI Taxonomy" id="2606439"/>
    <lineage>
        <taxon>Bacteria</taxon>
        <taxon>Pseudomonadati</taxon>
        <taxon>Nitrospirota</taxon>
        <taxon>Nitrospiria</taxon>
        <taxon>Candidatus Troglogloeales</taxon>
        <taxon>Candidatus Manganitrophaceae</taxon>
        <taxon>Candidatus Manganitrophus</taxon>
    </lineage>
</organism>
<name>A0A7X6ICF7_9BACT</name>
<dbReference type="GO" id="GO:0051782">
    <property type="term" value="P:negative regulation of cell division"/>
    <property type="evidence" value="ECO:0007669"/>
    <property type="project" value="TreeGrafter"/>
</dbReference>
<evidence type="ECO:0000256" key="2">
    <source>
        <dbReference type="ARBA" id="ARBA00022840"/>
    </source>
</evidence>
<proteinExistence type="predicted"/>
<evidence type="ECO:0000256" key="1">
    <source>
        <dbReference type="ARBA" id="ARBA00022741"/>
    </source>
</evidence>
<dbReference type="GO" id="GO:0005829">
    <property type="term" value="C:cytosol"/>
    <property type="evidence" value="ECO:0007669"/>
    <property type="project" value="TreeGrafter"/>
</dbReference>
<comment type="caution">
    <text evidence="4">The sequence shown here is derived from an EMBL/GenBank/DDBJ whole genome shotgun (WGS) entry which is preliminary data.</text>
</comment>
<dbReference type="PANTHER" id="PTHR43384:SF4">
    <property type="entry name" value="CELLULOSE BIOSYNTHESIS PROTEIN BCSQ-RELATED"/>
    <property type="match status" value="1"/>
</dbReference>
<dbReference type="Proteomes" id="UP000534783">
    <property type="component" value="Unassembled WGS sequence"/>
</dbReference>
<keyword evidence="2" id="KW-0067">ATP-binding</keyword>
<dbReference type="GO" id="GO:0016887">
    <property type="term" value="F:ATP hydrolysis activity"/>
    <property type="evidence" value="ECO:0007669"/>
    <property type="project" value="TreeGrafter"/>
</dbReference>
<evidence type="ECO:0000313" key="4">
    <source>
        <dbReference type="EMBL" id="NKE72608.1"/>
    </source>
</evidence>
<feature type="domain" description="CobQ/CobB/MinD/ParA nucleotide binding" evidence="3">
    <location>
        <begin position="20"/>
        <end position="285"/>
    </location>
</feature>
<keyword evidence="5" id="KW-1185">Reference proteome</keyword>
<dbReference type="RefSeq" id="WP_168062417.1">
    <property type="nucleotide sequence ID" value="NZ_VTOW01000003.1"/>
</dbReference>
<protein>
    <submittedName>
        <fullName evidence="4">MinD/ParA family protein</fullName>
    </submittedName>
</protein>
<reference evidence="4 5" key="1">
    <citation type="journal article" date="2020" name="Nature">
        <title>Bacterial chemolithoautotrophy via manganese oxidation.</title>
        <authorList>
            <person name="Yu H."/>
            <person name="Leadbetter J.R."/>
        </authorList>
    </citation>
    <scope>NUCLEOTIDE SEQUENCE [LARGE SCALE GENOMIC DNA]</scope>
    <source>
        <strain evidence="4 5">Mn-1</strain>
    </source>
</reference>
<dbReference type="Pfam" id="PF01656">
    <property type="entry name" value="CbiA"/>
    <property type="match status" value="1"/>
</dbReference>
<keyword evidence="1" id="KW-0547">Nucleotide-binding</keyword>
<dbReference type="AlphaFoldDB" id="A0A7X6ICF7"/>
<dbReference type="GO" id="GO:0009898">
    <property type="term" value="C:cytoplasmic side of plasma membrane"/>
    <property type="evidence" value="ECO:0007669"/>
    <property type="project" value="TreeGrafter"/>
</dbReference>
<sequence>MTENIGLFSGLQTPKKEIWAVGGGKGGTGKSFLSANLGIALTRMGKRVLLVDADLGCANLHTCLGVTPAATLSDFIQGKIRNIESVLTQTETPNLALISGAQDYLEIANPKHSQKMRLIRQIHELSFDYIILDLGAGTSFTNLDFFLSADTGILSVIPEPTSIENVYRFIKSAFYRRFKKIARDPDVKEMITLAMDEKNQRGIRTPHDLIDQVASMNEKAGQKLKEAVYTFAPKIVVNQVRSKDDMTLGFSMRSSCGKYFGIKVDYAGYIEYDDHVWQATKKKRPLLLEFPYSSAARCLERTVSNLIKNEELKLNSIVNQ</sequence>
<dbReference type="InterPro" id="IPR050625">
    <property type="entry name" value="ParA/MinD_ATPase"/>
</dbReference>
<evidence type="ECO:0000259" key="3">
    <source>
        <dbReference type="Pfam" id="PF01656"/>
    </source>
</evidence>
<dbReference type="GO" id="GO:0005524">
    <property type="term" value="F:ATP binding"/>
    <property type="evidence" value="ECO:0007669"/>
    <property type="project" value="UniProtKB-KW"/>
</dbReference>
<dbReference type="Gene3D" id="3.40.50.300">
    <property type="entry name" value="P-loop containing nucleotide triphosphate hydrolases"/>
    <property type="match status" value="1"/>
</dbReference>
<accession>A0A7X6ICF7</accession>
<dbReference type="EMBL" id="VTOW01000003">
    <property type="protein sequence ID" value="NKE72608.1"/>
    <property type="molecule type" value="Genomic_DNA"/>
</dbReference>
<dbReference type="InterPro" id="IPR027417">
    <property type="entry name" value="P-loop_NTPase"/>
</dbReference>
<evidence type="ECO:0000313" key="5">
    <source>
        <dbReference type="Proteomes" id="UP000534783"/>
    </source>
</evidence>